<sequence length="150" mass="16236">MRVYCKCGERAIVSRSKAADANCAELSCSCSNPDCGHTFVSALGYKHSLKHSKIHLGMGAASKPSLSGSRIFCGCGERSIITKTNRLSNDCADLYCECKNQACGHQFVMSLYFNYTLSPSSKATSDLAACLSQVLPPNKRLELSRQLSLI</sequence>
<evidence type="ECO:0000313" key="2">
    <source>
        <dbReference type="EMBL" id="AUR95196.1"/>
    </source>
</evidence>
<feature type="domain" description="Zinc finger Ogr/Delta-type" evidence="1">
    <location>
        <begin position="6"/>
        <end position="48"/>
    </location>
</feature>
<dbReference type="InterPro" id="IPR007684">
    <property type="entry name" value="Znf_Ogr/Delta"/>
</dbReference>
<accession>A0A2I7RNG8</accession>
<name>A0A2I7RNG8_9CAUD</name>
<evidence type="ECO:0000313" key="3">
    <source>
        <dbReference type="Proteomes" id="UP000266567"/>
    </source>
</evidence>
<dbReference type="Proteomes" id="UP000266567">
    <property type="component" value="Segment"/>
</dbReference>
<proteinExistence type="predicted"/>
<gene>
    <name evidence="2" type="ORF">NVP1202O_18</name>
</gene>
<reference evidence="2 3" key="1">
    <citation type="submission" date="2017-11" db="EMBL/GenBank/DDBJ databases">
        <title>A major lineage of nontailed dsDNA viruses as unrecognized killers of marine bacteria.</title>
        <authorList>
            <person name="Kauffman K.M."/>
            <person name="Hussain F.A."/>
            <person name="Yang J."/>
            <person name="Arevalo P."/>
            <person name="Brown J.M."/>
            <person name="Chang W.K."/>
            <person name="VanInsberghe D."/>
            <person name="Elsherbini J."/>
            <person name="Cutler M.B."/>
            <person name="Kelly L."/>
            <person name="Polz M.F."/>
        </authorList>
    </citation>
    <scope>NUCLEOTIDE SEQUENCE [LARGE SCALE GENOMIC DNA]</scope>
</reference>
<organism evidence="2 3">
    <name type="scientific">Vibrio phage 1.202.O._10N.222.45.E8</name>
    <dbReference type="NCBI Taxonomy" id="1881262"/>
    <lineage>
        <taxon>Viruses</taxon>
        <taxon>Duplodnaviria</taxon>
        <taxon>Heunggongvirae</taxon>
        <taxon>Uroviricota</taxon>
        <taxon>Caudoviricetes</taxon>
        <taxon>Peduoviridae</taxon>
        <taxon>Canoevirus</taxon>
        <taxon>Canoevirus canoe</taxon>
    </lineage>
</organism>
<evidence type="ECO:0000259" key="1">
    <source>
        <dbReference type="Pfam" id="PF04606"/>
    </source>
</evidence>
<dbReference type="EMBL" id="MG592573">
    <property type="protein sequence ID" value="AUR95196.1"/>
    <property type="molecule type" value="Genomic_DNA"/>
</dbReference>
<feature type="domain" description="Zinc finger Ogr/Delta-type" evidence="1">
    <location>
        <begin position="75"/>
        <end position="116"/>
    </location>
</feature>
<keyword evidence="3" id="KW-1185">Reference proteome</keyword>
<protein>
    <submittedName>
        <fullName evidence="2">Ogr/Delta-type zinc finger protein</fullName>
    </submittedName>
</protein>
<dbReference type="Pfam" id="PF04606">
    <property type="entry name" value="Ogr_Delta"/>
    <property type="match status" value="2"/>
</dbReference>